<dbReference type="Proteomes" id="UP000219612">
    <property type="component" value="Unassembled WGS sequence"/>
</dbReference>
<keyword evidence="1" id="KW-1133">Transmembrane helix</keyword>
<evidence type="ECO:0000313" key="3">
    <source>
        <dbReference type="Proteomes" id="UP000219612"/>
    </source>
</evidence>
<sequence length="162" mass="17579">MEQSLFRTRPWTFLVVTLAAMVLAMALLFVALGLIFDHWPAPDGGLLFFLAIPLLGAIVNVSRQRRHPEWVRVSDAGIELANGDAPIFIRWTNVASASVRGRPLFATLDIVPADLTQVTSPAPHGTVPALHQLPGGTGFRIQVSHLLPGPRALNRALSLHQS</sequence>
<organism evidence="2 3">
    <name type="scientific">Paractinoplanes atraurantiacus</name>
    <dbReference type="NCBI Taxonomy" id="1036182"/>
    <lineage>
        <taxon>Bacteria</taxon>
        <taxon>Bacillati</taxon>
        <taxon>Actinomycetota</taxon>
        <taxon>Actinomycetes</taxon>
        <taxon>Micromonosporales</taxon>
        <taxon>Micromonosporaceae</taxon>
        <taxon>Paractinoplanes</taxon>
    </lineage>
</organism>
<feature type="transmembrane region" description="Helical" evidence="1">
    <location>
        <begin position="12"/>
        <end position="32"/>
    </location>
</feature>
<evidence type="ECO:0000313" key="2">
    <source>
        <dbReference type="EMBL" id="SNY73526.1"/>
    </source>
</evidence>
<feature type="transmembrane region" description="Helical" evidence="1">
    <location>
        <begin position="44"/>
        <end position="62"/>
    </location>
</feature>
<keyword evidence="1" id="KW-0812">Transmembrane</keyword>
<name>A0A285KQ42_9ACTN</name>
<dbReference type="AlphaFoldDB" id="A0A285KQ42"/>
<protein>
    <recommendedName>
        <fullName evidence="4">PH domain-containing protein</fullName>
    </recommendedName>
</protein>
<accession>A0A285KQ42</accession>
<evidence type="ECO:0000256" key="1">
    <source>
        <dbReference type="SAM" id="Phobius"/>
    </source>
</evidence>
<proteinExistence type="predicted"/>
<evidence type="ECO:0008006" key="4">
    <source>
        <dbReference type="Google" id="ProtNLM"/>
    </source>
</evidence>
<gene>
    <name evidence="2" type="ORF">SAMN05421748_14728</name>
</gene>
<dbReference type="OrthoDB" id="3292764at2"/>
<reference evidence="3" key="1">
    <citation type="submission" date="2017-09" db="EMBL/GenBank/DDBJ databases">
        <authorList>
            <person name="Varghese N."/>
            <person name="Submissions S."/>
        </authorList>
    </citation>
    <scope>NUCLEOTIDE SEQUENCE [LARGE SCALE GENOMIC DNA]</scope>
    <source>
        <strain evidence="3">CGMCC 4.6857</strain>
    </source>
</reference>
<keyword evidence="3" id="KW-1185">Reference proteome</keyword>
<dbReference type="EMBL" id="OBDY01000047">
    <property type="protein sequence ID" value="SNY73526.1"/>
    <property type="molecule type" value="Genomic_DNA"/>
</dbReference>
<keyword evidence="1" id="KW-0472">Membrane</keyword>